<reference evidence="3 4" key="1">
    <citation type="submission" date="2020-04" db="EMBL/GenBank/DDBJ databases">
        <title>Plant Genome Project.</title>
        <authorList>
            <person name="Zhang R.-G."/>
        </authorList>
    </citation>
    <scope>NUCLEOTIDE SEQUENCE [LARGE SCALE GENOMIC DNA]</scope>
    <source>
        <strain evidence="3">YNK0</strain>
        <tissue evidence="3">Leaf</tissue>
    </source>
</reference>
<dbReference type="GO" id="GO:0005509">
    <property type="term" value="F:calcium ion binding"/>
    <property type="evidence" value="ECO:0007669"/>
    <property type="project" value="TreeGrafter"/>
</dbReference>
<protein>
    <recommendedName>
        <fullName evidence="5">Calumenin</fullName>
    </recommendedName>
</protein>
<dbReference type="InterPro" id="IPR011992">
    <property type="entry name" value="EF-hand-dom_pair"/>
</dbReference>
<dbReference type="OMA" id="ENNGMTH"/>
<dbReference type="PANTHER" id="PTHR10827:SF101">
    <property type="entry name" value="CALCIUM-BINDING EF HAND FAMILY PROTEIN"/>
    <property type="match status" value="1"/>
</dbReference>
<keyword evidence="4" id="KW-1185">Reference proteome</keyword>
<dbReference type="OrthoDB" id="293868at2759"/>
<evidence type="ECO:0000313" key="3">
    <source>
        <dbReference type="EMBL" id="KAF8398659.1"/>
    </source>
</evidence>
<dbReference type="Proteomes" id="UP000655225">
    <property type="component" value="Unassembled WGS sequence"/>
</dbReference>
<dbReference type="EMBL" id="JABCRI010000010">
    <property type="protein sequence ID" value="KAF8398659.1"/>
    <property type="molecule type" value="Genomic_DNA"/>
</dbReference>
<organism evidence="3 4">
    <name type="scientific">Tetracentron sinense</name>
    <name type="common">Spur-leaf</name>
    <dbReference type="NCBI Taxonomy" id="13715"/>
    <lineage>
        <taxon>Eukaryota</taxon>
        <taxon>Viridiplantae</taxon>
        <taxon>Streptophyta</taxon>
        <taxon>Embryophyta</taxon>
        <taxon>Tracheophyta</taxon>
        <taxon>Spermatophyta</taxon>
        <taxon>Magnoliopsida</taxon>
        <taxon>Trochodendrales</taxon>
        <taxon>Trochodendraceae</taxon>
        <taxon>Tetracentron</taxon>
    </lineage>
</organism>
<evidence type="ECO:0000313" key="4">
    <source>
        <dbReference type="Proteomes" id="UP000655225"/>
    </source>
</evidence>
<dbReference type="InterPro" id="IPR018247">
    <property type="entry name" value="EF_Hand_1_Ca_BS"/>
</dbReference>
<dbReference type="AlphaFoldDB" id="A0A835DFV7"/>
<keyword evidence="1" id="KW-0106">Calcium</keyword>
<keyword evidence="2" id="KW-1133">Transmembrane helix</keyword>
<sequence length="202" mass="23556">MGKASAIIYITVALLLLLLLSLSPKTPQNHRHRRLKLRPTVSFSAGGGGDKHHKPVSFDPIVADIERHREDKEWEKGYFEHTHKEFVEAPGAESQPEWEDFMDAEDYLNDDERFNVTNRLVLLFPRIDVEPVDGYVSEGELTEWYLRQAQKDVMHRTERDIELHDKNHDGLVSFSEYDPPSWSRNLGLFIYLFLADFRGIYD</sequence>
<gene>
    <name evidence="3" type="ORF">HHK36_014514</name>
</gene>
<dbReference type="PROSITE" id="PS00018">
    <property type="entry name" value="EF_HAND_1"/>
    <property type="match status" value="1"/>
</dbReference>
<name>A0A835DFV7_TETSI</name>
<evidence type="ECO:0000256" key="2">
    <source>
        <dbReference type="SAM" id="Phobius"/>
    </source>
</evidence>
<keyword evidence="2" id="KW-0812">Transmembrane</keyword>
<accession>A0A835DFV7</accession>
<comment type="caution">
    <text evidence="3">The sequence shown here is derived from an EMBL/GenBank/DDBJ whole genome shotgun (WGS) entry which is preliminary data.</text>
</comment>
<dbReference type="PANTHER" id="PTHR10827">
    <property type="entry name" value="RETICULOCALBIN"/>
    <property type="match status" value="1"/>
</dbReference>
<feature type="transmembrane region" description="Helical" evidence="2">
    <location>
        <begin position="6"/>
        <end position="24"/>
    </location>
</feature>
<dbReference type="GO" id="GO:0005783">
    <property type="term" value="C:endoplasmic reticulum"/>
    <property type="evidence" value="ECO:0007669"/>
    <property type="project" value="TreeGrafter"/>
</dbReference>
<proteinExistence type="predicted"/>
<evidence type="ECO:0008006" key="5">
    <source>
        <dbReference type="Google" id="ProtNLM"/>
    </source>
</evidence>
<evidence type="ECO:0000256" key="1">
    <source>
        <dbReference type="ARBA" id="ARBA00022837"/>
    </source>
</evidence>
<keyword evidence="2" id="KW-0472">Membrane</keyword>
<dbReference type="SUPFAM" id="SSF47473">
    <property type="entry name" value="EF-hand"/>
    <property type="match status" value="1"/>
</dbReference>